<reference evidence="1" key="1">
    <citation type="submission" date="2020-01" db="EMBL/GenBank/DDBJ databases">
        <title>Genome Sequencing of Three Apophysomyces-Like Fungal Strains Confirms a Novel Fungal Genus in the Mucoromycota with divergent Burkholderia-like Endosymbiotic Bacteria.</title>
        <authorList>
            <person name="Stajich J.E."/>
            <person name="Macias A.M."/>
            <person name="Carter-House D."/>
            <person name="Lovett B."/>
            <person name="Kasson L.R."/>
            <person name="Berry K."/>
            <person name="Grigoriev I."/>
            <person name="Chang Y."/>
            <person name="Spatafora J."/>
            <person name="Kasson M.T."/>
        </authorList>
    </citation>
    <scope>NUCLEOTIDE SEQUENCE</scope>
    <source>
        <strain evidence="1">NRRL A-21654</strain>
    </source>
</reference>
<dbReference type="OrthoDB" id="5844105at2759"/>
<dbReference type="EMBL" id="JABAYA010000107">
    <property type="protein sequence ID" value="KAF7724967.1"/>
    <property type="molecule type" value="Genomic_DNA"/>
</dbReference>
<accession>A0A8H7EP58</accession>
<gene>
    <name evidence="1" type="ORF">EC973_000548</name>
</gene>
<protein>
    <submittedName>
        <fullName evidence="1">Uncharacterized protein</fullName>
    </submittedName>
</protein>
<keyword evidence="2" id="KW-1185">Reference proteome</keyword>
<sequence>MVANEAPYILNDWNKANQNLEKVVDNFAAAQPRNATKSNRLQVALEKALVSLLNEPNKKPFYCCRLVLLLLAKQPDETLMTFRNNEDEHPKDLRIVIQNLLANAKKKVYLDILRLIPVSNGQSIAPSHPDIPLTKELTISVHNIPTRHEDIKRAMIHTAQLYYDLGVLEISKIPMKSKGDGAQPTTQTVTLYHPIGVKLQHMLAKRAPRKDVPIYDARYLENQIIHLIYSRRKTGWCTCTHVVTPTNVGLRFGQVVITDAPTEAYLSMTLQGSVSYLMTPELSQTTGSSKEWSHMLMAHEGVIYLHCYDVHLETAFAKMKSETIDTAKVKLEDLFVPTSFGSSEETEFFETMVQPNCFPDLDALLAANNGHLTQFNPFQFSRKRTFEKLLEDNKVLITRKPMEKASRWRTCFRDCMGTDLFGVTLNDDRSISDYALDVLNGVPKHSGYGITVVWSPELRQICSYILSELQDNTASKGKEVEQEDTVTMTENMAVDVAWNQAMRYKNMTLREQEEVIKSDIAETAVKSVPRLSRRPDVRAEINPNFRGRRPMSLPMEKKSLYPDPSVMKPYLEFVRPTTEQKRRREAKGMGPKGSLIWLYQMAEKEAKQGAREEGEDWDGKGLVVRNGQCKRAKREFDSQQPA</sequence>
<dbReference type="Pfam" id="PF10221">
    <property type="entry name" value="Mat89Bb"/>
    <property type="match status" value="1"/>
</dbReference>
<organism evidence="1 2">
    <name type="scientific">Apophysomyces ossiformis</name>
    <dbReference type="NCBI Taxonomy" id="679940"/>
    <lineage>
        <taxon>Eukaryota</taxon>
        <taxon>Fungi</taxon>
        <taxon>Fungi incertae sedis</taxon>
        <taxon>Mucoromycota</taxon>
        <taxon>Mucoromycotina</taxon>
        <taxon>Mucoromycetes</taxon>
        <taxon>Mucorales</taxon>
        <taxon>Mucorineae</taxon>
        <taxon>Mucoraceae</taxon>
        <taxon>Apophysomyces</taxon>
    </lineage>
</organism>
<dbReference type="Proteomes" id="UP000605846">
    <property type="component" value="Unassembled WGS sequence"/>
</dbReference>
<comment type="caution">
    <text evidence="1">The sequence shown here is derived from an EMBL/GenBank/DDBJ whole genome shotgun (WGS) entry which is preliminary data.</text>
</comment>
<dbReference type="AlphaFoldDB" id="A0A8H7EP58"/>
<evidence type="ECO:0000313" key="2">
    <source>
        <dbReference type="Proteomes" id="UP000605846"/>
    </source>
</evidence>
<proteinExistence type="predicted"/>
<name>A0A8H7EP58_9FUNG</name>
<dbReference type="InterPro" id="IPR019355">
    <property type="entry name" value="Cell_cycle_regulator_Mat89Bb"/>
</dbReference>
<evidence type="ECO:0000313" key="1">
    <source>
        <dbReference type="EMBL" id="KAF7724967.1"/>
    </source>
</evidence>